<evidence type="ECO:0000313" key="2">
    <source>
        <dbReference type="Proteomes" id="UP000095200"/>
    </source>
</evidence>
<sequence length="57" mass="6659">MNIAASILIGAIILCMVRIFIRRSRSETDNCITYGRFERLKAHEQESITRGRVFWSQ</sequence>
<accession>A0A194AKF2</accession>
<reference evidence="2" key="1">
    <citation type="submission" date="2016-06" db="EMBL/GenBank/DDBJ databases">
        <title>Draft genome sequence of Desulfoplanes formicivorans strain Pf12B.</title>
        <authorList>
            <person name="Watanabe M."/>
            <person name="Kojima H."/>
            <person name="Fukui M."/>
        </authorList>
    </citation>
    <scope>NUCLEOTIDE SEQUENCE [LARGE SCALE GENOMIC DNA]</scope>
    <source>
        <strain evidence="2">Pf12B</strain>
    </source>
</reference>
<protein>
    <submittedName>
        <fullName evidence="1">Uncharacterized protein</fullName>
    </submittedName>
</protein>
<dbReference type="EMBL" id="BDFE01000020">
    <property type="protein sequence ID" value="GAU09793.1"/>
    <property type="molecule type" value="Genomic_DNA"/>
</dbReference>
<dbReference type="Proteomes" id="UP000095200">
    <property type="component" value="Unassembled WGS sequence"/>
</dbReference>
<keyword evidence="2" id="KW-1185">Reference proteome</keyword>
<organism evidence="1 2">
    <name type="scientific">Desulfoplanes formicivorans</name>
    <dbReference type="NCBI Taxonomy" id="1592317"/>
    <lineage>
        <taxon>Bacteria</taxon>
        <taxon>Pseudomonadati</taxon>
        <taxon>Thermodesulfobacteriota</taxon>
        <taxon>Desulfovibrionia</taxon>
        <taxon>Desulfovibrionales</taxon>
        <taxon>Desulfoplanaceae</taxon>
        <taxon>Desulfoplanes</taxon>
    </lineage>
</organism>
<name>A0A194AKF2_9BACT</name>
<evidence type="ECO:0000313" key="1">
    <source>
        <dbReference type="EMBL" id="GAU09793.1"/>
    </source>
</evidence>
<gene>
    <name evidence="1" type="ORF">DPF_2526</name>
</gene>
<dbReference type="RefSeq" id="WP_176724266.1">
    <property type="nucleotide sequence ID" value="NZ_BDFE01000020.1"/>
</dbReference>
<comment type="caution">
    <text evidence="1">The sequence shown here is derived from an EMBL/GenBank/DDBJ whole genome shotgun (WGS) entry which is preliminary data.</text>
</comment>
<proteinExistence type="predicted"/>
<dbReference type="STRING" id="1592317.DPF_2526"/>
<dbReference type="AlphaFoldDB" id="A0A194AKF2"/>